<dbReference type="OrthoDB" id="3172674at2"/>
<evidence type="ECO:0000313" key="3">
    <source>
        <dbReference type="Proteomes" id="UP000029733"/>
    </source>
</evidence>
<dbReference type="EMBL" id="JRPR02000004">
    <property type="protein sequence ID" value="TLD96297.1"/>
    <property type="molecule type" value="Genomic_DNA"/>
</dbReference>
<protein>
    <submittedName>
        <fullName evidence="2">GNAT family N-acetyltransferase</fullName>
    </submittedName>
</protein>
<dbReference type="GO" id="GO:0016747">
    <property type="term" value="F:acyltransferase activity, transferring groups other than amino-acyl groups"/>
    <property type="evidence" value="ECO:0007669"/>
    <property type="project" value="InterPro"/>
</dbReference>
<evidence type="ECO:0000259" key="1">
    <source>
        <dbReference type="PROSITE" id="PS51186"/>
    </source>
</evidence>
<feature type="domain" description="N-acetyltransferase" evidence="1">
    <location>
        <begin position="6"/>
        <end position="157"/>
    </location>
</feature>
<dbReference type="Proteomes" id="UP000029733">
    <property type="component" value="Unassembled WGS sequence"/>
</dbReference>
<evidence type="ECO:0000313" key="2">
    <source>
        <dbReference type="EMBL" id="TLD96297.1"/>
    </source>
</evidence>
<proteinExistence type="predicted"/>
<organism evidence="2 3">
    <name type="scientific">Helicobacter jaachi</name>
    <dbReference type="NCBI Taxonomy" id="1677920"/>
    <lineage>
        <taxon>Bacteria</taxon>
        <taxon>Pseudomonadati</taxon>
        <taxon>Campylobacterota</taxon>
        <taxon>Epsilonproteobacteria</taxon>
        <taxon>Campylobacterales</taxon>
        <taxon>Helicobacteraceae</taxon>
        <taxon>Helicobacter</taxon>
    </lineage>
</organism>
<keyword evidence="2" id="KW-0808">Transferase</keyword>
<dbReference type="InterPro" id="IPR016181">
    <property type="entry name" value="Acyl_CoA_acyltransferase"/>
</dbReference>
<dbReference type="InterPro" id="IPR000182">
    <property type="entry name" value="GNAT_dom"/>
</dbReference>
<dbReference type="InterPro" id="IPR025685">
    <property type="entry name" value="YoaP-like_dom"/>
</dbReference>
<dbReference type="Pfam" id="PF14268">
    <property type="entry name" value="YoaP"/>
    <property type="match status" value="1"/>
</dbReference>
<keyword evidence="3" id="KW-1185">Reference proteome</keyword>
<reference evidence="2 3" key="1">
    <citation type="journal article" date="2014" name="Genome Announc.">
        <title>Draft genome sequences of eight enterohepatic helicobacter species isolated from both laboratory and wild rodents.</title>
        <authorList>
            <person name="Sheh A."/>
            <person name="Shen Z."/>
            <person name="Fox J.G."/>
        </authorList>
    </citation>
    <scope>NUCLEOTIDE SEQUENCE [LARGE SCALE GENOMIC DNA]</scope>
    <source>
        <strain evidence="2 3">MIT 09-6949</strain>
    </source>
</reference>
<dbReference type="SUPFAM" id="SSF55729">
    <property type="entry name" value="Acyl-CoA N-acyltransferases (Nat)"/>
    <property type="match status" value="1"/>
</dbReference>
<dbReference type="PROSITE" id="PS51186">
    <property type="entry name" value="GNAT"/>
    <property type="match status" value="1"/>
</dbReference>
<comment type="caution">
    <text evidence="2">The sequence shown here is derived from an EMBL/GenBank/DDBJ whole genome shotgun (WGS) entry which is preliminary data.</text>
</comment>
<dbReference type="Pfam" id="PF00583">
    <property type="entry name" value="Acetyltransf_1"/>
    <property type="match status" value="1"/>
</dbReference>
<gene>
    <name evidence="2" type="ORF">LS71_006125</name>
</gene>
<sequence>MSECFINLTNENIDKEHLCCAIADKKHSSGVASKKAWLKERLNEGHIFRKLDVRGKVFIEYAPLESAWVPILGENYLYIYCLWVAGSFKGKGYGKALLTYCINDAKLKGKAGVCALSSVKKKPYLADKKFLLKYGFKVVDSVGEYELMALCFSQNKLHFAKPYFSSTAKQMKIDSKELSIYYTPQCPYILHCVEEAQDYCKSNDITLNLMPVDSVQKAKNLPCIFNNWAVFYNGRHWTNKLIEQSFLKEILLLGKC</sequence>
<dbReference type="AlphaFoldDB" id="A0A4U8TCC8"/>
<name>A0A4U8TCC8_9HELI</name>
<accession>A0A4U8TCC8</accession>
<dbReference type="Gene3D" id="3.40.630.30">
    <property type="match status" value="1"/>
</dbReference>
<dbReference type="STRING" id="1677920.LS71_09425"/>
<dbReference type="RefSeq" id="WP_034357194.1">
    <property type="nucleotide sequence ID" value="NZ_JRPR02000004.1"/>
</dbReference>
<dbReference type="CDD" id="cd04301">
    <property type="entry name" value="NAT_SF"/>
    <property type="match status" value="1"/>
</dbReference>